<dbReference type="InterPro" id="IPR004843">
    <property type="entry name" value="Calcineurin-like_PHP"/>
</dbReference>
<dbReference type="GO" id="GO:0016798">
    <property type="term" value="F:hydrolase activity, acting on glycosyl bonds"/>
    <property type="evidence" value="ECO:0007669"/>
    <property type="project" value="UniProtKB-KW"/>
</dbReference>
<evidence type="ECO:0000256" key="6">
    <source>
        <dbReference type="SAM" id="SignalP"/>
    </source>
</evidence>
<feature type="signal peptide" evidence="6">
    <location>
        <begin position="1"/>
        <end position="32"/>
    </location>
</feature>
<evidence type="ECO:0000259" key="7">
    <source>
        <dbReference type="PROSITE" id="PS50022"/>
    </source>
</evidence>
<comment type="caution">
    <text evidence="9">The sequence shown here is derived from an EMBL/GenBank/DDBJ whole genome shotgun (WGS) entry which is preliminary data.</text>
</comment>
<dbReference type="PROSITE" id="PS50853">
    <property type="entry name" value="FN3"/>
    <property type="match status" value="1"/>
</dbReference>
<dbReference type="InterPro" id="IPR029052">
    <property type="entry name" value="Metallo-depent_PP-like"/>
</dbReference>
<feature type="domain" description="Fibronectin type-III" evidence="8">
    <location>
        <begin position="175"/>
        <end position="260"/>
    </location>
</feature>
<keyword evidence="1 6" id="KW-0732">Signal</keyword>
<dbReference type="RefSeq" id="WP_243727388.1">
    <property type="nucleotide sequence ID" value="NZ_SLWS01000011.1"/>
</dbReference>
<protein>
    <submittedName>
        <fullName evidence="9">Calcineurin-like phosphoesterase family protein</fullName>
    </submittedName>
</protein>
<evidence type="ECO:0000256" key="4">
    <source>
        <dbReference type="ARBA" id="ARBA00023295"/>
    </source>
</evidence>
<dbReference type="Gene3D" id="2.60.40.10">
    <property type="entry name" value="Immunoglobulins"/>
    <property type="match status" value="1"/>
</dbReference>
<proteinExistence type="predicted"/>
<dbReference type="SUPFAM" id="SSF49785">
    <property type="entry name" value="Galactose-binding domain-like"/>
    <property type="match status" value="1"/>
</dbReference>
<dbReference type="Pfam" id="PF00149">
    <property type="entry name" value="Metallophos"/>
    <property type="match status" value="1"/>
</dbReference>
<dbReference type="InterPro" id="IPR008979">
    <property type="entry name" value="Galactose-bd-like_sf"/>
</dbReference>
<accession>A0A4R2J953</accession>
<dbReference type="PANTHER" id="PTHR45867">
    <property type="entry name" value="PURPLE ACID PHOSPHATASE"/>
    <property type="match status" value="1"/>
</dbReference>
<keyword evidence="2" id="KW-0378">Hydrolase</keyword>
<dbReference type="FunFam" id="2.60.40.10:FF:001114">
    <property type="entry name" value="Chitinase A1"/>
    <property type="match status" value="1"/>
</dbReference>
<feature type="chain" id="PRO_5020672638" evidence="6">
    <location>
        <begin position="33"/>
        <end position="534"/>
    </location>
</feature>
<dbReference type="PANTHER" id="PTHR45867:SF3">
    <property type="entry name" value="ACID PHOSPHATASE TYPE 7"/>
    <property type="match status" value="1"/>
</dbReference>
<sequence length="534" mass="57152">MHPPHRRSLLTLVTVTAAGLLLSSAVAIPAAAADVLLSQGKPVATSTVESSSLNGDKAVDGNAKTRWASAVSADPQWLRVDLGEPSTVHRVKLDWEAAYAKKYRLEISDDGVHFSTVTTVDNGDGKTDDLTGLNAHGRYLRFVGTTRATKYGYSFWEIQAFGSTDSTGDTQPPTTPTGLTTGAITTNSVALTWSPSTDNVGVTGYDVLRDGQQVATSATTSYNDTGLASDKSYAYTVRARDGAGNTSSLSSAVTARTKPGGTGAFVLAAAGDIADRCTASDPNCVHPKTAKLVEAMHPTAVITMGDNQYDDAHLSDFQNYYDKTWGKFKSITHPAPGNHETYDDTPYQGYHDYFGAIATPQGKNYYSWEQGNWHFIVLDSNDFVHDDLTALADPPQVAWLKQDLAKNTKGCVAAYYHHPRFSSGDHGDNPDAVALWQVLVDNKADLVLNGHDHDYERFVPQNVDGKADPNGPVAIVGGTGGAPLYDIHAAHPTTAKLLRTFGVLKLSMTDTTFSSQLIGLDGSVLDSSPTYTCH</sequence>
<dbReference type="PROSITE" id="PS50022">
    <property type="entry name" value="FA58C_3"/>
    <property type="match status" value="1"/>
</dbReference>
<dbReference type="Proteomes" id="UP000295680">
    <property type="component" value="Unassembled WGS sequence"/>
</dbReference>
<dbReference type="SUPFAM" id="SSF56300">
    <property type="entry name" value="Metallo-dependent phosphatases"/>
    <property type="match status" value="1"/>
</dbReference>
<organism evidence="9 10">
    <name type="scientific">Actinocrispum wychmicini</name>
    <dbReference type="NCBI Taxonomy" id="1213861"/>
    <lineage>
        <taxon>Bacteria</taxon>
        <taxon>Bacillati</taxon>
        <taxon>Actinomycetota</taxon>
        <taxon>Actinomycetes</taxon>
        <taxon>Pseudonocardiales</taxon>
        <taxon>Pseudonocardiaceae</taxon>
        <taxon>Actinocrispum</taxon>
    </lineage>
</organism>
<feature type="domain" description="F5/8 type C" evidence="7">
    <location>
        <begin position="25"/>
        <end position="163"/>
    </location>
</feature>
<reference evidence="9 10" key="1">
    <citation type="submission" date="2019-03" db="EMBL/GenBank/DDBJ databases">
        <title>Genomic Encyclopedia of Type Strains, Phase IV (KMG-IV): sequencing the most valuable type-strain genomes for metagenomic binning, comparative biology and taxonomic classification.</title>
        <authorList>
            <person name="Goeker M."/>
        </authorList>
    </citation>
    <scope>NUCLEOTIDE SEQUENCE [LARGE SCALE GENOMIC DNA]</scope>
    <source>
        <strain evidence="9 10">DSM 45934</strain>
    </source>
</reference>
<dbReference type="Pfam" id="PF00041">
    <property type="entry name" value="fn3"/>
    <property type="match status" value="1"/>
</dbReference>
<dbReference type="InterPro" id="IPR003961">
    <property type="entry name" value="FN3_dom"/>
</dbReference>
<gene>
    <name evidence="9" type="ORF">EV192_111315</name>
</gene>
<dbReference type="InterPro" id="IPR036116">
    <property type="entry name" value="FN3_sf"/>
</dbReference>
<dbReference type="InterPro" id="IPR013783">
    <property type="entry name" value="Ig-like_fold"/>
</dbReference>
<dbReference type="PROSITE" id="PS51318">
    <property type="entry name" value="TAT"/>
    <property type="match status" value="1"/>
</dbReference>
<evidence type="ECO:0000259" key="8">
    <source>
        <dbReference type="PROSITE" id="PS50853"/>
    </source>
</evidence>
<keyword evidence="5" id="KW-0624">Polysaccharide degradation</keyword>
<dbReference type="CDD" id="cd00063">
    <property type="entry name" value="FN3"/>
    <property type="match status" value="1"/>
</dbReference>
<dbReference type="SMART" id="SM00060">
    <property type="entry name" value="FN3"/>
    <property type="match status" value="1"/>
</dbReference>
<evidence type="ECO:0000313" key="10">
    <source>
        <dbReference type="Proteomes" id="UP000295680"/>
    </source>
</evidence>
<evidence type="ECO:0000256" key="3">
    <source>
        <dbReference type="ARBA" id="ARBA00023277"/>
    </source>
</evidence>
<evidence type="ECO:0000256" key="5">
    <source>
        <dbReference type="ARBA" id="ARBA00023326"/>
    </source>
</evidence>
<dbReference type="GO" id="GO:0000272">
    <property type="term" value="P:polysaccharide catabolic process"/>
    <property type="evidence" value="ECO:0007669"/>
    <property type="project" value="UniProtKB-KW"/>
</dbReference>
<dbReference type="Gene3D" id="3.60.21.10">
    <property type="match status" value="1"/>
</dbReference>
<evidence type="ECO:0000256" key="1">
    <source>
        <dbReference type="ARBA" id="ARBA00022729"/>
    </source>
</evidence>
<evidence type="ECO:0000256" key="2">
    <source>
        <dbReference type="ARBA" id="ARBA00022801"/>
    </source>
</evidence>
<keyword evidence="4" id="KW-0326">Glycosidase</keyword>
<dbReference type="Gene3D" id="2.60.120.260">
    <property type="entry name" value="Galactose-binding domain-like"/>
    <property type="match status" value="1"/>
</dbReference>
<dbReference type="Pfam" id="PF00754">
    <property type="entry name" value="F5_F8_type_C"/>
    <property type="match status" value="1"/>
</dbReference>
<dbReference type="EMBL" id="SLWS01000011">
    <property type="protein sequence ID" value="TCO53118.1"/>
    <property type="molecule type" value="Genomic_DNA"/>
</dbReference>
<keyword evidence="10" id="KW-1185">Reference proteome</keyword>
<dbReference type="AlphaFoldDB" id="A0A4R2J953"/>
<dbReference type="InterPro" id="IPR006311">
    <property type="entry name" value="TAT_signal"/>
</dbReference>
<dbReference type="SUPFAM" id="SSF49265">
    <property type="entry name" value="Fibronectin type III"/>
    <property type="match status" value="1"/>
</dbReference>
<name>A0A4R2J953_9PSEU</name>
<dbReference type="InterPro" id="IPR000421">
    <property type="entry name" value="FA58C"/>
</dbReference>
<evidence type="ECO:0000313" key="9">
    <source>
        <dbReference type="EMBL" id="TCO53118.1"/>
    </source>
</evidence>
<keyword evidence="3" id="KW-0119">Carbohydrate metabolism</keyword>